<accession>A0A2T3AGM2</accession>
<evidence type="ECO:0000256" key="1">
    <source>
        <dbReference type="SAM" id="MobiDB-lite"/>
    </source>
</evidence>
<gene>
    <name evidence="3" type="ORF">BD289DRAFT_480150</name>
</gene>
<dbReference type="InterPro" id="IPR036397">
    <property type="entry name" value="RNaseH_sf"/>
</dbReference>
<evidence type="ECO:0000313" key="4">
    <source>
        <dbReference type="Proteomes" id="UP000241462"/>
    </source>
</evidence>
<dbReference type="PANTHER" id="PTHR28072:SF1">
    <property type="entry name" value="CRUCIFORM CUTTING ENDONUCLEASE 1, MITOCHONDRIAL-RELATED"/>
    <property type="match status" value="1"/>
</dbReference>
<dbReference type="GO" id="GO:0000403">
    <property type="term" value="F:Y-form DNA binding"/>
    <property type="evidence" value="ECO:0007669"/>
    <property type="project" value="TreeGrafter"/>
</dbReference>
<keyword evidence="4" id="KW-1185">Reference proteome</keyword>
<organism evidence="3 4">
    <name type="scientific">Coniella lustricola</name>
    <dbReference type="NCBI Taxonomy" id="2025994"/>
    <lineage>
        <taxon>Eukaryota</taxon>
        <taxon>Fungi</taxon>
        <taxon>Dikarya</taxon>
        <taxon>Ascomycota</taxon>
        <taxon>Pezizomycotina</taxon>
        <taxon>Sordariomycetes</taxon>
        <taxon>Sordariomycetidae</taxon>
        <taxon>Diaporthales</taxon>
        <taxon>Schizoparmaceae</taxon>
        <taxon>Coniella</taxon>
    </lineage>
</organism>
<dbReference type="InParanoid" id="A0A2T3AGM2"/>
<dbReference type="GO" id="GO:0000402">
    <property type="term" value="F:crossed form four-way junction DNA binding"/>
    <property type="evidence" value="ECO:0007669"/>
    <property type="project" value="TreeGrafter"/>
</dbReference>
<feature type="region of interest" description="Disordered" evidence="1">
    <location>
        <begin position="162"/>
        <end position="190"/>
    </location>
</feature>
<evidence type="ECO:0000313" key="3">
    <source>
        <dbReference type="EMBL" id="PSR97298.1"/>
    </source>
</evidence>
<dbReference type="Pfam" id="PF09159">
    <property type="entry name" value="Ydc2-catalyt"/>
    <property type="match status" value="1"/>
</dbReference>
<dbReference type="STRING" id="2025994.A0A2T3AGM2"/>
<reference evidence="3 4" key="1">
    <citation type="journal article" date="2018" name="Mycol. Prog.">
        <title>Coniella lustricola, a new species from submerged detritus.</title>
        <authorList>
            <person name="Raudabaugh D.B."/>
            <person name="Iturriaga T."/>
            <person name="Carver A."/>
            <person name="Mondo S."/>
            <person name="Pangilinan J."/>
            <person name="Lipzen A."/>
            <person name="He G."/>
            <person name="Amirebrahimi M."/>
            <person name="Grigoriev I.V."/>
            <person name="Miller A.N."/>
        </authorList>
    </citation>
    <scope>NUCLEOTIDE SEQUENCE [LARGE SCALE GENOMIC DNA]</scope>
    <source>
        <strain evidence="3 4">B22-T-1</strain>
    </source>
</reference>
<dbReference type="PANTHER" id="PTHR28072">
    <property type="entry name" value="CRUCIFORM CUTTING ENDONUCLEASE 1, MITOCHONDRIAL-RELATED"/>
    <property type="match status" value="1"/>
</dbReference>
<sequence length="427" mass="47006">MITLARGFQAHHLKQVARLVGASRTGSKGAIVDRLNTITQDFKPLTPGTRILSIDLGIRNLAYSLLEIPPEGFNQPPSDAALALAADSKAATLVTTKIPPPLTKKQRKEKEAARRQKLALGKVDPPPVTPPPGVVPTLCAWERLALIPKALVHNDLKAKAKARLKESRTSTASGKKINSKMPAAEDQDGDTDPYLIASTKDAVPTTLLAVEDFSPGRLAELAVDLITTRLLPLKPDIILLEQQRFRSQGGDGVFEWTLRVNTLESMLYAIFTTLQRLGHWSPNGRLESVVSRNVLEFMAVYHSGGVEDASKIWSKTSRDDNKKIKKNIVGRMLRDGGGVSIDQKNQQVKDTSEHYLNKWQAQAEGKRAAPGTAEAFKKLDDLADSLLQGLAYIKWQENKAKLLDQGMESLRVHMVDELLLRFGIEKV</sequence>
<dbReference type="EMBL" id="KZ678392">
    <property type="protein sequence ID" value="PSR97298.1"/>
    <property type="molecule type" value="Genomic_DNA"/>
</dbReference>
<protein>
    <submittedName>
        <fullName evidence="3">Mitochondrial resolvase Ydc2</fullName>
    </submittedName>
</protein>
<name>A0A2T3AGM2_9PEZI</name>
<dbReference type="GO" id="GO:0005739">
    <property type="term" value="C:mitochondrion"/>
    <property type="evidence" value="ECO:0007669"/>
    <property type="project" value="TreeGrafter"/>
</dbReference>
<dbReference type="SUPFAM" id="SSF53098">
    <property type="entry name" value="Ribonuclease H-like"/>
    <property type="match status" value="1"/>
</dbReference>
<dbReference type="Gene3D" id="3.30.420.10">
    <property type="entry name" value="Ribonuclease H-like superfamily/Ribonuclease H"/>
    <property type="match status" value="1"/>
</dbReference>
<dbReference type="AlphaFoldDB" id="A0A2T3AGM2"/>
<dbReference type="Proteomes" id="UP000241462">
    <property type="component" value="Unassembled WGS sequence"/>
</dbReference>
<dbReference type="InterPro" id="IPR015242">
    <property type="entry name" value="Ydc2_cat"/>
</dbReference>
<feature type="domain" description="Mitochondrial resolvase Ydc2 catalytic" evidence="2">
    <location>
        <begin position="51"/>
        <end position="402"/>
    </location>
</feature>
<proteinExistence type="predicted"/>
<dbReference type="GO" id="GO:0070336">
    <property type="term" value="F:flap-structured DNA binding"/>
    <property type="evidence" value="ECO:0007669"/>
    <property type="project" value="TreeGrafter"/>
</dbReference>
<dbReference type="InterPro" id="IPR012337">
    <property type="entry name" value="RNaseH-like_sf"/>
</dbReference>
<evidence type="ECO:0000259" key="2">
    <source>
        <dbReference type="Pfam" id="PF09159"/>
    </source>
</evidence>
<dbReference type="GO" id="GO:0004520">
    <property type="term" value="F:DNA endonuclease activity"/>
    <property type="evidence" value="ECO:0007669"/>
    <property type="project" value="TreeGrafter"/>
</dbReference>
<dbReference type="OrthoDB" id="5552842at2759"/>
<dbReference type="InterPro" id="IPR039197">
    <property type="entry name" value="Mrs1/Cce1"/>
</dbReference>